<evidence type="ECO:0000313" key="1">
    <source>
        <dbReference type="EMBL" id="KAI4300108.1"/>
    </source>
</evidence>
<dbReference type="Proteomes" id="UP000828941">
    <property type="component" value="Chromosome 13"/>
</dbReference>
<proteinExistence type="predicted"/>
<reference evidence="1 2" key="1">
    <citation type="journal article" date="2022" name="DNA Res.">
        <title>Chromosomal-level genome assembly of the orchid tree Bauhinia variegata (Leguminosae; Cercidoideae) supports the allotetraploid origin hypothesis of Bauhinia.</title>
        <authorList>
            <person name="Zhong Y."/>
            <person name="Chen Y."/>
            <person name="Zheng D."/>
            <person name="Pang J."/>
            <person name="Liu Y."/>
            <person name="Luo S."/>
            <person name="Meng S."/>
            <person name="Qian L."/>
            <person name="Wei D."/>
            <person name="Dai S."/>
            <person name="Zhou R."/>
        </authorList>
    </citation>
    <scope>NUCLEOTIDE SEQUENCE [LARGE SCALE GENOMIC DNA]</scope>
    <source>
        <strain evidence="1">BV-YZ2020</strain>
    </source>
</reference>
<accession>A0ACB9KSC7</accession>
<name>A0ACB9KSC7_BAUVA</name>
<evidence type="ECO:0000313" key="2">
    <source>
        <dbReference type="Proteomes" id="UP000828941"/>
    </source>
</evidence>
<sequence length="401" mass="46113">MNKSYLPCQKVKDQDPDGGVVTASKYDLLASSGSDIEFKDCHHTPVRNLVEFESSSHTSDYLSSPMFNRSEERTLSYTDFETNYSHKSQPWDSIREPDSIFGGTSSFNSKNDVTLSFMFNECRSVSWNRLNDLGLTEKEPNPDTLGEDFDGIKDEMNLPITYKSTKPDIMAPALLTSLRHSEEQNLDDMLGECRLSFSSLLPNQPRDSNSTLDFGLTRYQEYYKFGKYAYGEKEDLDIDFNHALFSLSYNRDYLKPAEDCSRGISYIRDSIELSPYQQWFTKVPNDCYHHPDREAWLSSTLNFISGRKCLSLTSSCLGHQISNYGTLEFHHKESSVSAQFLEQDQYGENHREMLNHFREDMLEIYSSSFLHTPMERNHGCLLLGDGGDDINDQEQIHEMLL</sequence>
<keyword evidence="2" id="KW-1185">Reference proteome</keyword>
<protein>
    <submittedName>
        <fullName evidence="1">Uncharacterized protein</fullName>
    </submittedName>
</protein>
<gene>
    <name evidence="1" type="ORF">L6164_033522</name>
</gene>
<dbReference type="EMBL" id="CM039438">
    <property type="protein sequence ID" value="KAI4300108.1"/>
    <property type="molecule type" value="Genomic_DNA"/>
</dbReference>
<organism evidence="1 2">
    <name type="scientific">Bauhinia variegata</name>
    <name type="common">Purple orchid tree</name>
    <name type="synonym">Phanera variegata</name>
    <dbReference type="NCBI Taxonomy" id="167791"/>
    <lineage>
        <taxon>Eukaryota</taxon>
        <taxon>Viridiplantae</taxon>
        <taxon>Streptophyta</taxon>
        <taxon>Embryophyta</taxon>
        <taxon>Tracheophyta</taxon>
        <taxon>Spermatophyta</taxon>
        <taxon>Magnoliopsida</taxon>
        <taxon>eudicotyledons</taxon>
        <taxon>Gunneridae</taxon>
        <taxon>Pentapetalae</taxon>
        <taxon>rosids</taxon>
        <taxon>fabids</taxon>
        <taxon>Fabales</taxon>
        <taxon>Fabaceae</taxon>
        <taxon>Cercidoideae</taxon>
        <taxon>Cercideae</taxon>
        <taxon>Bauhiniinae</taxon>
        <taxon>Bauhinia</taxon>
    </lineage>
</organism>
<comment type="caution">
    <text evidence="1">The sequence shown here is derived from an EMBL/GenBank/DDBJ whole genome shotgun (WGS) entry which is preliminary data.</text>
</comment>